<keyword evidence="2" id="KW-0812">Transmembrane</keyword>
<evidence type="ECO:0000313" key="3">
    <source>
        <dbReference type="EMBL" id="ORX96349.1"/>
    </source>
</evidence>
<feature type="compositionally biased region" description="Low complexity" evidence="1">
    <location>
        <begin position="139"/>
        <end position="150"/>
    </location>
</feature>
<feature type="compositionally biased region" description="Low complexity" evidence="1">
    <location>
        <begin position="157"/>
        <end position="200"/>
    </location>
</feature>
<gene>
    <name evidence="3" type="ORF">BCR34DRAFT_607674</name>
</gene>
<feature type="compositionally biased region" description="Low complexity" evidence="1">
    <location>
        <begin position="207"/>
        <end position="223"/>
    </location>
</feature>
<feature type="region of interest" description="Disordered" evidence="1">
    <location>
        <begin position="138"/>
        <end position="223"/>
    </location>
</feature>
<evidence type="ECO:0000256" key="1">
    <source>
        <dbReference type="SAM" id="MobiDB-lite"/>
    </source>
</evidence>
<dbReference type="EMBL" id="MCFA01000259">
    <property type="protein sequence ID" value="ORX96349.1"/>
    <property type="molecule type" value="Genomic_DNA"/>
</dbReference>
<evidence type="ECO:0000256" key="2">
    <source>
        <dbReference type="SAM" id="Phobius"/>
    </source>
</evidence>
<protein>
    <submittedName>
        <fullName evidence="3">Uncharacterized protein</fullName>
    </submittedName>
</protein>
<feature type="region of interest" description="Disordered" evidence="1">
    <location>
        <begin position="1"/>
        <end position="31"/>
    </location>
</feature>
<name>A0A1Y1YED4_9PLEO</name>
<dbReference type="Proteomes" id="UP000193144">
    <property type="component" value="Unassembled WGS sequence"/>
</dbReference>
<dbReference type="AlphaFoldDB" id="A0A1Y1YED4"/>
<organism evidence="3 4">
    <name type="scientific">Clohesyomyces aquaticus</name>
    <dbReference type="NCBI Taxonomy" id="1231657"/>
    <lineage>
        <taxon>Eukaryota</taxon>
        <taxon>Fungi</taxon>
        <taxon>Dikarya</taxon>
        <taxon>Ascomycota</taxon>
        <taxon>Pezizomycotina</taxon>
        <taxon>Dothideomycetes</taxon>
        <taxon>Pleosporomycetidae</taxon>
        <taxon>Pleosporales</taxon>
        <taxon>Lindgomycetaceae</taxon>
        <taxon>Clohesyomyces</taxon>
    </lineage>
</organism>
<reference evidence="3 4" key="1">
    <citation type="submission" date="2016-07" db="EMBL/GenBank/DDBJ databases">
        <title>Pervasive Adenine N6-methylation of Active Genes in Fungi.</title>
        <authorList>
            <consortium name="DOE Joint Genome Institute"/>
            <person name="Mondo S.J."/>
            <person name="Dannebaum R.O."/>
            <person name="Kuo R.C."/>
            <person name="Labutti K."/>
            <person name="Haridas S."/>
            <person name="Kuo A."/>
            <person name="Salamov A."/>
            <person name="Ahrendt S.R."/>
            <person name="Lipzen A."/>
            <person name="Sullivan W."/>
            <person name="Andreopoulos W.B."/>
            <person name="Clum A."/>
            <person name="Lindquist E."/>
            <person name="Daum C."/>
            <person name="Ramamoorthy G.K."/>
            <person name="Gryganskyi A."/>
            <person name="Culley D."/>
            <person name="Magnuson J.K."/>
            <person name="James T.Y."/>
            <person name="O'Malley M.A."/>
            <person name="Stajich J.E."/>
            <person name="Spatafora J.W."/>
            <person name="Visel A."/>
            <person name="Grigoriev I.V."/>
        </authorList>
    </citation>
    <scope>NUCLEOTIDE SEQUENCE [LARGE SCALE GENOMIC DNA]</scope>
    <source>
        <strain evidence="3 4">CBS 115471</strain>
    </source>
</reference>
<accession>A0A1Y1YED4</accession>
<keyword evidence="4" id="KW-1185">Reference proteome</keyword>
<keyword evidence="2" id="KW-1133">Transmembrane helix</keyword>
<comment type="caution">
    <text evidence="3">The sequence shown here is derived from an EMBL/GenBank/DDBJ whole genome shotgun (WGS) entry which is preliminary data.</text>
</comment>
<feature type="compositionally biased region" description="Polar residues" evidence="1">
    <location>
        <begin position="8"/>
        <end position="28"/>
    </location>
</feature>
<keyword evidence="2" id="KW-0472">Membrane</keyword>
<dbReference type="OrthoDB" id="5358884at2759"/>
<evidence type="ECO:0000313" key="4">
    <source>
        <dbReference type="Proteomes" id="UP000193144"/>
    </source>
</evidence>
<proteinExistence type="predicted"/>
<feature type="transmembrane region" description="Helical" evidence="2">
    <location>
        <begin position="102"/>
        <end position="123"/>
    </location>
</feature>
<sequence>MPSEKSPHSVSNLNPTHLPLSTTASTRDSAYPEVDPRHYEFLHYAYSIGDDAFPSTHKPYTPNPTDVVAAYYADGGGNSNIATPLMKNEGKRGESRRVLGSWWMMILYGLVIAVLAGLLGGFIGKGIQDKRYKNSVLKGQGQQQSDGAGAVEACRVTPPASSSSTSTSTLNPTASSKPPSSSSSPSTAASSIAPTATPASSIPPIPNTSCPSDSTRRSSLPSTTSHLSLSYTILCSTGWTDDDLYAVNVATPSDCIESCAFYNANLPSDSNSQTKKCVGGGFIPMWTNVTRAMDDMKLPYNCYLKSGEGGLKVNDRVIEVVGLCMEGACSSVVGG</sequence>